<dbReference type="PANTHER" id="PTHR33823:SF4">
    <property type="entry name" value="GENERAL STRESS PROTEIN 16O"/>
    <property type="match status" value="1"/>
</dbReference>
<accession>A0ABT1NV39</accession>
<feature type="domain" description="Zinc finger DksA/TraR C4-type" evidence="6">
    <location>
        <begin position="121"/>
        <end position="153"/>
    </location>
</feature>
<dbReference type="PANTHER" id="PTHR33823">
    <property type="entry name" value="RNA POLYMERASE-BINDING TRANSCRIPTION FACTOR DKSA-RELATED"/>
    <property type="match status" value="1"/>
</dbReference>
<dbReference type="Gene3D" id="1.20.120.910">
    <property type="entry name" value="DksA, coiled-coil domain"/>
    <property type="match status" value="1"/>
</dbReference>
<dbReference type="RefSeq" id="WP_255866551.1">
    <property type="nucleotide sequence ID" value="NZ_CP104263.1"/>
</dbReference>
<organism evidence="7 8">
    <name type="scientific">Arthrobacter jinronghuae</name>
    <dbReference type="NCBI Taxonomy" id="2964609"/>
    <lineage>
        <taxon>Bacteria</taxon>
        <taxon>Bacillati</taxon>
        <taxon>Actinomycetota</taxon>
        <taxon>Actinomycetes</taxon>
        <taxon>Micrococcales</taxon>
        <taxon>Micrococcaceae</taxon>
        <taxon>Arthrobacter</taxon>
    </lineage>
</organism>
<dbReference type="PROSITE" id="PS01102">
    <property type="entry name" value="ZF_DKSA_1"/>
    <property type="match status" value="1"/>
</dbReference>
<sequence>MPRKAPTAPRTTIRGTPEPAPVTPQTPPTQQTPQTPQDLDTAYFARLIDERMEHTREQISTLTAVIREVTLAAKDIPADDEHDPEGTTVSVERANEVALLAAAETSLIELMEARERLNTDSYGICERCGTAIPTARLEIRPETRFCVECASVRRR</sequence>
<feature type="region of interest" description="Disordered" evidence="5">
    <location>
        <begin position="1"/>
        <end position="37"/>
    </location>
</feature>
<evidence type="ECO:0000256" key="5">
    <source>
        <dbReference type="SAM" id="MobiDB-lite"/>
    </source>
</evidence>
<evidence type="ECO:0000313" key="8">
    <source>
        <dbReference type="Proteomes" id="UP001206924"/>
    </source>
</evidence>
<proteinExistence type="predicted"/>
<evidence type="ECO:0000256" key="1">
    <source>
        <dbReference type="ARBA" id="ARBA00022723"/>
    </source>
</evidence>
<protein>
    <submittedName>
        <fullName evidence="7">TraR/DksA C4-type zinc finger protein</fullName>
    </submittedName>
</protein>
<dbReference type="Proteomes" id="UP001206924">
    <property type="component" value="Unassembled WGS sequence"/>
</dbReference>
<keyword evidence="8" id="KW-1185">Reference proteome</keyword>
<gene>
    <name evidence="7" type="ORF">NNX28_16520</name>
</gene>
<dbReference type="EMBL" id="JANFLP010000019">
    <property type="protein sequence ID" value="MCQ1951525.1"/>
    <property type="molecule type" value="Genomic_DNA"/>
</dbReference>
<name>A0ABT1NV39_9MICC</name>
<dbReference type="PROSITE" id="PS51128">
    <property type="entry name" value="ZF_DKSA_2"/>
    <property type="match status" value="1"/>
</dbReference>
<dbReference type="InterPro" id="IPR000962">
    <property type="entry name" value="Znf_DskA_TraR"/>
</dbReference>
<dbReference type="SUPFAM" id="SSF57716">
    <property type="entry name" value="Glucocorticoid receptor-like (DNA-binding domain)"/>
    <property type="match status" value="1"/>
</dbReference>
<keyword evidence="2" id="KW-0863">Zinc-finger</keyword>
<evidence type="ECO:0000256" key="2">
    <source>
        <dbReference type="ARBA" id="ARBA00022771"/>
    </source>
</evidence>
<dbReference type="Pfam" id="PF01258">
    <property type="entry name" value="zf-dskA_traR"/>
    <property type="match status" value="1"/>
</dbReference>
<dbReference type="InterPro" id="IPR020458">
    <property type="entry name" value="Znf_DskA_TraR_CS"/>
</dbReference>
<comment type="caution">
    <text evidence="7">The sequence shown here is derived from an EMBL/GenBank/DDBJ whole genome shotgun (WGS) entry which is preliminary data.</text>
</comment>
<feature type="compositionally biased region" description="Low complexity" evidence="5">
    <location>
        <begin position="28"/>
        <end position="37"/>
    </location>
</feature>
<evidence type="ECO:0000313" key="7">
    <source>
        <dbReference type="EMBL" id="MCQ1951525.1"/>
    </source>
</evidence>
<keyword evidence="3" id="KW-0862">Zinc</keyword>
<keyword evidence="1" id="KW-0479">Metal-binding</keyword>
<feature type="zinc finger region" description="dksA C4-type" evidence="4">
    <location>
        <begin position="125"/>
        <end position="149"/>
    </location>
</feature>
<reference evidence="7 8" key="1">
    <citation type="submission" date="2022-07" db="EMBL/GenBank/DDBJ databases">
        <title>Novel species in genus Arthrobacter.</title>
        <authorList>
            <person name="Liu Y."/>
        </authorList>
    </citation>
    <scope>NUCLEOTIDE SEQUENCE [LARGE SCALE GENOMIC DNA]</scope>
    <source>
        <strain evidence="8">zg-Y859</strain>
    </source>
</reference>
<feature type="compositionally biased region" description="Pro residues" evidence="5">
    <location>
        <begin position="18"/>
        <end position="27"/>
    </location>
</feature>
<evidence type="ECO:0000259" key="6">
    <source>
        <dbReference type="Pfam" id="PF01258"/>
    </source>
</evidence>
<evidence type="ECO:0000256" key="4">
    <source>
        <dbReference type="PROSITE-ProRule" id="PRU00510"/>
    </source>
</evidence>
<evidence type="ECO:0000256" key="3">
    <source>
        <dbReference type="ARBA" id="ARBA00022833"/>
    </source>
</evidence>